<keyword evidence="2" id="KW-1185">Reference proteome</keyword>
<dbReference type="Proteomes" id="UP000014700">
    <property type="component" value="Segment"/>
</dbReference>
<organism evidence="1 2">
    <name type="scientific">Lactococcus phage Q33</name>
    <dbReference type="NCBI Taxonomy" id="254253"/>
    <lineage>
        <taxon>Viruses</taxon>
        <taxon>Duplodnaviria</taxon>
        <taxon>Heunggongvirae</taxon>
        <taxon>Uroviricota</taxon>
        <taxon>Caudoviricetes</taxon>
        <taxon>Vedamuthuvirus</taxon>
        <taxon>Vedamuthuvirus Q33</taxon>
    </lineage>
</organism>
<evidence type="ECO:0000313" key="1">
    <source>
        <dbReference type="EMBL" id="AFV51048.1"/>
    </source>
</evidence>
<reference evidence="1 2" key="1">
    <citation type="journal article" date="2013" name="Appl. Environ. Microbiol.">
        <title>Identification of a New P335 Subgroup through Molecular Analysis of Lactococcal Phages Q33 and BM13.</title>
        <authorList>
            <person name="Mahony J."/>
            <person name="Martel B."/>
            <person name="Tremblay D.M."/>
            <person name="Neve H."/>
            <person name="Heller K.J."/>
            <person name="Moineau S."/>
            <person name="van Sinderen D."/>
        </authorList>
    </citation>
    <scope>NUCLEOTIDE SEQUENCE [LARGE SCALE GENOMIC DNA]</scope>
</reference>
<proteinExistence type="predicted"/>
<accession>R9QNG8</accession>
<sequence>MKCKKCNKETVIALIHENYGYIERLNHFMDNLSRTS</sequence>
<gene>
    <name evidence="1" type="ORF">Q33_0019</name>
</gene>
<evidence type="ECO:0000313" key="2">
    <source>
        <dbReference type="Proteomes" id="UP000014700"/>
    </source>
</evidence>
<name>R9QNG8_9CAUD</name>
<protein>
    <submittedName>
        <fullName evidence="1">Uncharacterized protein</fullName>
    </submittedName>
</protein>
<dbReference type="EMBL" id="JX564242">
    <property type="protein sequence ID" value="AFV51048.1"/>
    <property type="molecule type" value="Genomic_DNA"/>
</dbReference>